<dbReference type="Gene3D" id="1.20.140.10">
    <property type="entry name" value="Butyryl-CoA Dehydrogenase, subunit A, domain 3"/>
    <property type="match status" value="1"/>
</dbReference>
<dbReference type="Proteomes" id="UP000316125">
    <property type="component" value="Chromosome"/>
</dbReference>
<dbReference type="InterPro" id="IPR013107">
    <property type="entry name" value="Acyl-CoA_DH_C"/>
</dbReference>
<dbReference type="GO" id="GO:0050660">
    <property type="term" value="F:flavin adenine dinucleotide binding"/>
    <property type="evidence" value="ECO:0007669"/>
    <property type="project" value="InterPro"/>
</dbReference>
<sequence>MVEQTRRLDAIRERLRPVFAEIGAGTVSREQDRELPFAEVAALREAGFGRLRLPIEHGGFGLDWESFAEVLIELAAADSNLPQIFRGHIAYVEHILAATPSERRSRWLERIADGELVGNAWSENGAAAVGTNATRLARRPDGSWRVDGRKFYTTGSIFAEWIDATVDLDGTTVTALIRRHQNGVEVSDDWDGFGQPLTGTGTAVFTDASVDDDDVEPFTSRFPFQTAVYQLTLLSVLAGIAAAIERDTVAQVRARTRTYSHGSAERVADDPQILQIVGELTATSTTARALVLDVARAVQHAADVVGTPETEAAVIAAELRSAQAQIVLTDLVPRAASRLFDTLGASAVRSGIALDRHWRNARTVSSHNPWIFKARQLGDHAVNGRTPEFVWSVGQAKVREASAAER</sequence>
<dbReference type="Pfam" id="PF02771">
    <property type="entry name" value="Acyl-CoA_dh_N"/>
    <property type="match status" value="1"/>
</dbReference>
<gene>
    <name evidence="5" type="ORF">FIV50_03525</name>
</gene>
<proteinExistence type="inferred from homology"/>
<dbReference type="Gene3D" id="1.10.540.10">
    <property type="entry name" value="Acyl-CoA dehydrogenase/oxidase, N-terminal domain"/>
    <property type="match status" value="1"/>
</dbReference>
<organism evidence="5 6">
    <name type="scientific">Microbacterium foliorum</name>
    <dbReference type="NCBI Taxonomy" id="104336"/>
    <lineage>
        <taxon>Bacteria</taxon>
        <taxon>Bacillati</taxon>
        <taxon>Actinomycetota</taxon>
        <taxon>Actinomycetes</taxon>
        <taxon>Micrococcales</taxon>
        <taxon>Microbacteriaceae</taxon>
        <taxon>Microbacterium</taxon>
    </lineage>
</organism>
<dbReference type="InterPro" id="IPR013786">
    <property type="entry name" value="AcylCoA_DH/ox_N"/>
</dbReference>
<dbReference type="RefSeq" id="WP_140036218.1">
    <property type="nucleotide sequence ID" value="NZ_CP041040.1"/>
</dbReference>
<dbReference type="InterPro" id="IPR036250">
    <property type="entry name" value="AcylCo_DH-like_C"/>
</dbReference>
<evidence type="ECO:0000256" key="2">
    <source>
        <dbReference type="ARBA" id="ARBA00049661"/>
    </source>
</evidence>
<dbReference type="GO" id="GO:0005737">
    <property type="term" value="C:cytoplasm"/>
    <property type="evidence" value="ECO:0007669"/>
    <property type="project" value="TreeGrafter"/>
</dbReference>
<dbReference type="AlphaFoldDB" id="A0A4Y5YN20"/>
<comment type="similarity">
    <text evidence="2">Belongs to the HpaH/HsaA monooxygenase family.</text>
</comment>
<dbReference type="InterPro" id="IPR009100">
    <property type="entry name" value="AcylCoA_DH/oxidase_NM_dom_sf"/>
</dbReference>
<dbReference type="EMBL" id="CP041040">
    <property type="protein sequence ID" value="QDE33935.1"/>
    <property type="molecule type" value="Genomic_DNA"/>
</dbReference>
<dbReference type="InterPro" id="IPR037069">
    <property type="entry name" value="AcylCoA_DH/ox_N_sf"/>
</dbReference>
<reference evidence="5 6" key="1">
    <citation type="submission" date="2019-06" db="EMBL/GenBank/DDBJ databases">
        <title>Complete genome of Microbacterium foliorum M2.</title>
        <authorList>
            <person name="Cao G."/>
        </authorList>
    </citation>
    <scope>NUCLEOTIDE SEQUENCE [LARGE SCALE GENOMIC DNA]</scope>
    <source>
        <strain evidence="5 6">M2</strain>
    </source>
</reference>
<dbReference type="InterPro" id="IPR050741">
    <property type="entry name" value="Acyl-CoA_dehydrogenase"/>
</dbReference>
<keyword evidence="5" id="KW-0503">Monooxygenase</keyword>
<feature type="domain" description="Acyl-CoA dehydrogenase C-terminal" evidence="4">
    <location>
        <begin position="236"/>
        <end position="367"/>
    </location>
</feature>
<evidence type="ECO:0000313" key="5">
    <source>
        <dbReference type="EMBL" id="QDE33935.1"/>
    </source>
</evidence>
<dbReference type="PANTHER" id="PTHR48083:SF19">
    <property type="entry name" value="FLAVIN-DEPENDENT MONOOXYGENASE, OXYGENASE SUBUNIT HSAA"/>
    <property type="match status" value="1"/>
</dbReference>
<dbReference type="PIRSF" id="PIRSF016578">
    <property type="entry name" value="HsaA"/>
    <property type="match status" value="1"/>
</dbReference>
<evidence type="ECO:0000313" key="6">
    <source>
        <dbReference type="Proteomes" id="UP000316125"/>
    </source>
</evidence>
<dbReference type="PANTHER" id="PTHR48083">
    <property type="entry name" value="MEDIUM-CHAIN SPECIFIC ACYL-COA DEHYDROGENASE, MITOCHONDRIAL-RELATED"/>
    <property type="match status" value="1"/>
</dbReference>
<keyword evidence="1" id="KW-0560">Oxidoreductase</keyword>
<dbReference type="OrthoDB" id="571684at2"/>
<evidence type="ECO:0000256" key="1">
    <source>
        <dbReference type="ARBA" id="ARBA00023002"/>
    </source>
</evidence>
<evidence type="ECO:0000259" key="3">
    <source>
        <dbReference type="Pfam" id="PF02771"/>
    </source>
</evidence>
<dbReference type="GO" id="GO:0033539">
    <property type="term" value="P:fatty acid beta-oxidation using acyl-CoA dehydrogenase"/>
    <property type="evidence" value="ECO:0007669"/>
    <property type="project" value="TreeGrafter"/>
</dbReference>
<dbReference type="SUPFAM" id="SSF47203">
    <property type="entry name" value="Acyl-CoA dehydrogenase C-terminal domain-like"/>
    <property type="match status" value="1"/>
</dbReference>
<dbReference type="SUPFAM" id="SSF56645">
    <property type="entry name" value="Acyl-CoA dehydrogenase NM domain-like"/>
    <property type="match status" value="1"/>
</dbReference>
<dbReference type="GO" id="GO:0003995">
    <property type="term" value="F:acyl-CoA dehydrogenase activity"/>
    <property type="evidence" value="ECO:0007669"/>
    <property type="project" value="TreeGrafter"/>
</dbReference>
<protein>
    <submittedName>
        <fullName evidence="5">Monooxygenase</fullName>
    </submittedName>
</protein>
<dbReference type="GO" id="GO:0016712">
    <property type="term" value="F:oxidoreductase activity, acting on paired donors, with incorporation or reduction of molecular oxygen, reduced flavin or flavoprotein as one donor, and incorporation of one atom of oxygen"/>
    <property type="evidence" value="ECO:0007669"/>
    <property type="project" value="TreeGrafter"/>
</dbReference>
<dbReference type="InterPro" id="IPR046373">
    <property type="entry name" value="Acyl-CoA_Oxase/DH_mid-dom_sf"/>
</dbReference>
<dbReference type="Pfam" id="PF08028">
    <property type="entry name" value="Acyl-CoA_dh_2"/>
    <property type="match status" value="1"/>
</dbReference>
<dbReference type="Gene3D" id="2.40.110.10">
    <property type="entry name" value="Butyryl-CoA Dehydrogenase, subunit A, domain 2"/>
    <property type="match status" value="1"/>
</dbReference>
<name>A0A4Y5YN20_9MICO</name>
<evidence type="ECO:0000259" key="4">
    <source>
        <dbReference type="Pfam" id="PF08028"/>
    </source>
</evidence>
<feature type="domain" description="Acyl-CoA dehydrogenase/oxidase N-terminal" evidence="3">
    <location>
        <begin position="11"/>
        <end position="115"/>
    </location>
</feature>
<accession>A0A4Y5YN20</accession>